<evidence type="ECO:0000256" key="1">
    <source>
        <dbReference type="ARBA" id="ARBA00004948"/>
    </source>
</evidence>
<name>A0A4R8IIR6_9GAMM</name>
<comment type="pathway">
    <text evidence="1">Cofactor biosynthesis; thiamine diphosphate biosynthesis.</text>
</comment>
<evidence type="ECO:0000256" key="3">
    <source>
        <dbReference type="ARBA" id="ARBA00023002"/>
    </source>
</evidence>
<dbReference type="InterPro" id="IPR036188">
    <property type="entry name" value="FAD/NAD-bd_sf"/>
</dbReference>
<dbReference type="GO" id="GO:0050660">
    <property type="term" value="F:flavin adenine dinucleotide binding"/>
    <property type="evidence" value="ECO:0007669"/>
    <property type="project" value="InterPro"/>
</dbReference>
<dbReference type="GO" id="GO:0016491">
    <property type="term" value="F:oxidoreductase activity"/>
    <property type="evidence" value="ECO:0007669"/>
    <property type="project" value="UniProtKB-KW"/>
</dbReference>
<dbReference type="GO" id="GO:0005737">
    <property type="term" value="C:cytoplasm"/>
    <property type="evidence" value="ECO:0007669"/>
    <property type="project" value="TreeGrafter"/>
</dbReference>
<dbReference type="PANTHER" id="PTHR13847:SF289">
    <property type="entry name" value="GLYCINE OXIDASE"/>
    <property type="match status" value="1"/>
</dbReference>
<dbReference type="InterPro" id="IPR006076">
    <property type="entry name" value="FAD-dep_OxRdtase"/>
</dbReference>
<reference evidence="5 6" key="1">
    <citation type="submission" date="2019-03" db="EMBL/GenBank/DDBJ databases">
        <title>Genomic Encyclopedia of Type Strains, Phase IV (KMG-IV): sequencing the most valuable type-strain genomes for metagenomic binning, comparative biology and taxonomic classification.</title>
        <authorList>
            <person name="Goeker M."/>
        </authorList>
    </citation>
    <scope>NUCLEOTIDE SEQUENCE [LARGE SCALE GENOMIC DNA]</scope>
    <source>
        <strain evidence="5 6">DSM 16326</strain>
    </source>
</reference>
<evidence type="ECO:0000313" key="6">
    <source>
        <dbReference type="Proteomes" id="UP000294914"/>
    </source>
</evidence>
<evidence type="ECO:0000259" key="4">
    <source>
        <dbReference type="Pfam" id="PF01266"/>
    </source>
</evidence>
<dbReference type="Gene3D" id="3.50.50.60">
    <property type="entry name" value="FAD/NAD(P)-binding domain"/>
    <property type="match status" value="1"/>
</dbReference>
<evidence type="ECO:0000313" key="5">
    <source>
        <dbReference type="EMBL" id="TDX97918.1"/>
    </source>
</evidence>
<organism evidence="5 6">
    <name type="scientific">Thiohalophilus thiocyanatoxydans</name>
    <dbReference type="NCBI Taxonomy" id="381308"/>
    <lineage>
        <taxon>Bacteria</taxon>
        <taxon>Pseudomonadati</taxon>
        <taxon>Pseudomonadota</taxon>
        <taxon>Gammaproteobacteria</taxon>
        <taxon>Thiohalomonadales</taxon>
        <taxon>Thiohalophilaceae</taxon>
        <taxon>Thiohalophilus</taxon>
    </lineage>
</organism>
<dbReference type="GO" id="GO:0009229">
    <property type="term" value="P:thiamine diphosphate biosynthetic process"/>
    <property type="evidence" value="ECO:0007669"/>
    <property type="project" value="UniProtKB-UniPathway"/>
</dbReference>
<dbReference type="Gene3D" id="3.30.9.10">
    <property type="entry name" value="D-Amino Acid Oxidase, subunit A, domain 2"/>
    <property type="match status" value="1"/>
</dbReference>
<dbReference type="Proteomes" id="UP000294914">
    <property type="component" value="Unassembled WGS sequence"/>
</dbReference>
<dbReference type="SUPFAM" id="SSF51905">
    <property type="entry name" value="FAD/NAD(P)-binding domain"/>
    <property type="match status" value="1"/>
</dbReference>
<dbReference type="PANTHER" id="PTHR13847">
    <property type="entry name" value="SARCOSINE DEHYDROGENASE-RELATED"/>
    <property type="match status" value="1"/>
</dbReference>
<dbReference type="EMBL" id="SOQX01000010">
    <property type="protein sequence ID" value="TDX97918.1"/>
    <property type="molecule type" value="Genomic_DNA"/>
</dbReference>
<keyword evidence="2" id="KW-0784">Thiamine biosynthesis</keyword>
<feature type="domain" description="FAD dependent oxidoreductase" evidence="4">
    <location>
        <begin position="38"/>
        <end position="377"/>
    </location>
</feature>
<dbReference type="GO" id="GO:0009228">
    <property type="term" value="P:thiamine biosynthetic process"/>
    <property type="evidence" value="ECO:0007669"/>
    <property type="project" value="UniProtKB-KW"/>
</dbReference>
<dbReference type="AlphaFoldDB" id="A0A4R8IIR6"/>
<evidence type="ECO:0000256" key="2">
    <source>
        <dbReference type="ARBA" id="ARBA00022977"/>
    </source>
</evidence>
<dbReference type="SUPFAM" id="SSF54373">
    <property type="entry name" value="FAD-linked reductases, C-terminal domain"/>
    <property type="match status" value="1"/>
</dbReference>
<accession>A0A4R8IIR6</accession>
<dbReference type="Pfam" id="PF01266">
    <property type="entry name" value="DAO"/>
    <property type="match status" value="1"/>
</dbReference>
<protein>
    <submittedName>
        <fullName evidence="5">Glycine oxidase</fullName>
    </submittedName>
</protein>
<dbReference type="UniPathway" id="UPA00060"/>
<gene>
    <name evidence="5" type="ORF">EDC23_2722</name>
</gene>
<dbReference type="NCBIfam" id="TIGR02352">
    <property type="entry name" value="thiamin_ThiO"/>
    <property type="match status" value="1"/>
</dbReference>
<sequence>MIRFRPGFARKGIRISVIIANLQVTGLCAVTGEGMYEVIVIGGGLLGMLSARELARAGRRVALFDRGLTGRESTWAGGGILSPLYPWRFDDAVNALARWAQPRYAAFAGQLREESGIDPEYEPSGLLILDSDEREAALAWARRWQVDLQAVGAADIRQLEPQLGPVPEQALWLPEVGQLRNPRLGRAVRGSLDALEVAVYEQQPVDALLIEDGRVHGVKSRGETFRADQVIIAGGAWSAGLLESLGIELAVRPVRGQMILYRGEPGRIRRIVLSQDRYVIPRRDGRVLVGSTIEEVGFDKSTTEEALATLREAGEWLVPALGDWPVEHQWAGLRPGSPHGIPYIGEVPGVAGLYLNTGHFRNGVVLGLASARLLADLLLGREPIVPPAPYQAVAGGPGDE</sequence>
<comment type="caution">
    <text evidence="5">The sequence shown here is derived from an EMBL/GenBank/DDBJ whole genome shotgun (WGS) entry which is preliminary data.</text>
</comment>
<dbReference type="InterPro" id="IPR012727">
    <property type="entry name" value="Gly_oxidase_ThiO"/>
</dbReference>
<proteinExistence type="predicted"/>
<keyword evidence="3" id="KW-0560">Oxidoreductase</keyword>
<keyword evidence="6" id="KW-1185">Reference proteome</keyword>